<feature type="region of interest" description="Disordered" evidence="5">
    <location>
        <begin position="382"/>
        <end position="426"/>
    </location>
</feature>
<accession>A0A4U0W5K6</accession>
<keyword evidence="3" id="KW-0234">DNA repair</keyword>
<dbReference type="STRING" id="331657.A0A4U0W5K6"/>
<name>A0A4U0W5K6_9PEZI</name>
<dbReference type="EMBL" id="NAJN01002115">
    <property type="protein sequence ID" value="TKA57557.1"/>
    <property type="molecule type" value="Genomic_DNA"/>
</dbReference>
<comment type="caution">
    <text evidence="8">The sequence shown here is derived from an EMBL/GenBank/DDBJ whole genome shotgun (WGS) entry which is preliminary data.</text>
</comment>
<dbReference type="AlphaFoldDB" id="A0A4U0W5K6"/>
<reference evidence="8 9" key="1">
    <citation type="submission" date="2017-03" db="EMBL/GenBank/DDBJ databases">
        <title>Genomes of endolithic fungi from Antarctica.</title>
        <authorList>
            <person name="Coleine C."/>
            <person name="Masonjones S."/>
            <person name="Stajich J.E."/>
        </authorList>
    </citation>
    <scope>NUCLEOTIDE SEQUENCE [LARGE SCALE GENOMIC DNA]</scope>
    <source>
        <strain evidence="8 9">CCFEE 5187</strain>
    </source>
</reference>
<evidence type="ECO:0000313" key="8">
    <source>
        <dbReference type="EMBL" id="TKA57557.1"/>
    </source>
</evidence>
<dbReference type="Proteomes" id="UP000308768">
    <property type="component" value="Unassembled WGS sequence"/>
</dbReference>
<evidence type="ECO:0000256" key="2">
    <source>
        <dbReference type="ARBA" id="ARBA00022763"/>
    </source>
</evidence>
<dbReference type="GO" id="GO:0033186">
    <property type="term" value="C:CAF-1 complex"/>
    <property type="evidence" value="ECO:0007669"/>
    <property type="project" value="TreeGrafter"/>
</dbReference>
<evidence type="ECO:0000313" key="9">
    <source>
        <dbReference type="Proteomes" id="UP000308768"/>
    </source>
</evidence>
<dbReference type="OrthoDB" id="79480at2759"/>
<feature type="region of interest" description="Disordered" evidence="5">
    <location>
        <begin position="1"/>
        <end position="229"/>
    </location>
</feature>
<feature type="compositionally biased region" description="Low complexity" evidence="5">
    <location>
        <begin position="67"/>
        <end position="77"/>
    </location>
</feature>
<evidence type="ECO:0000256" key="4">
    <source>
        <dbReference type="ARBA" id="ARBA00023242"/>
    </source>
</evidence>
<dbReference type="GO" id="GO:0005634">
    <property type="term" value="C:nucleus"/>
    <property type="evidence" value="ECO:0007669"/>
    <property type="project" value="UniProtKB-SubCell"/>
</dbReference>
<keyword evidence="4" id="KW-0539">Nucleus</keyword>
<evidence type="ECO:0000259" key="7">
    <source>
        <dbReference type="Pfam" id="PF21796"/>
    </source>
</evidence>
<feature type="compositionally biased region" description="Basic and acidic residues" evidence="5">
    <location>
        <begin position="108"/>
        <end position="169"/>
    </location>
</feature>
<dbReference type="Pfam" id="PF21796">
    <property type="entry name" value="Cac1_C"/>
    <property type="match status" value="1"/>
</dbReference>
<dbReference type="InterPro" id="IPR048800">
    <property type="entry name" value="Cac1-like_C"/>
</dbReference>
<organism evidence="8 9">
    <name type="scientific">Cryomyces minteri</name>
    <dbReference type="NCBI Taxonomy" id="331657"/>
    <lineage>
        <taxon>Eukaryota</taxon>
        <taxon>Fungi</taxon>
        <taxon>Dikarya</taxon>
        <taxon>Ascomycota</taxon>
        <taxon>Pezizomycotina</taxon>
        <taxon>Dothideomycetes</taxon>
        <taxon>Dothideomycetes incertae sedis</taxon>
        <taxon>Cryomyces</taxon>
    </lineage>
</organism>
<evidence type="ECO:0000259" key="6">
    <source>
        <dbReference type="Pfam" id="PF12253"/>
    </source>
</evidence>
<comment type="subcellular location">
    <subcellularLocation>
        <location evidence="1">Nucleus</location>
    </subcellularLocation>
</comment>
<evidence type="ECO:0000256" key="1">
    <source>
        <dbReference type="ARBA" id="ARBA00004123"/>
    </source>
</evidence>
<evidence type="ECO:0000256" key="5">
    <source>
        <dbReference type="SAM" id="MobiDB-lite"/>
    </source>
</evidence>
<feature type="compositionally biased region" description="Polar residues" evidence="5">
    <location>
        <begin position="179"/>
        <end position="193"/>
    </location>
</feature>
<dbReference type="PANTHER" id="PTHR15272">
    <property type="entry name" value="CHROMATIN ASSEMBLY FACTOR 1 SUBUNIT A CAF-1 SUBUNIT A"/>
    <property type="match status" value="1"/>
</dbReference>
<dbReference type="GO" id="GO:0006334">
    <property type="term" value="P:nucleosome assembly"/>
    <property type="evidence" value="ECO:0007669"/>
    <property type="project" value="TreeGrafter"/>
</dbReference>
<keyword evidence="2" id="KW-0227">DNA damage</keyword>
<dbReference type="Pfam" id="PF12253">
    <property type="entry name" value="CAF1A_dimeriz"/>
    <property type="match status" value="1"/>
</dbReference>
<protein>
    <recommendedName>
        <fullName evidence="10">Chromatin assembly factor 1 subunit p150 C-terminal domain-containing protein</fullName>
    </recommendedName>
</protein>
<dbReference type="GO" id="GO:0006281">
    <property type="term" value="P:DNA repair"/>
    <property type="evidence" value="ECO:0007669"/>
    <property type="project" value="UniProtKB-KW"/>
</dbReference>
<feature type="domain" description="Chromatin assembly factor 1 subunit A dimerization" evidence="6">
    <location>
        <begin position="349"/>
        <end position="418"/>
    </location>
</feature>
<dbReference type="PANTHER" id="PTHR15272:SF0">
    <property type="entry name" value="CHROMATIN ASSEMBLY FACTOR 1 SUBUNIT A"/>
    <property type="match status" value="1"/>
</dbReference>
<evidence type="ECO:0000256" key="3">
    <source>
        <dbReference type="ARBA" id="ARBA00023204"/>
    </source>
</evidence>
<feature type="compositionally biased region" description="Acidic residues" evidence="5">
    <location>
        <begin position="389"/>
        <end position="426"/>
    </location>
</feature>
<proteinExistence type="predicted"/>
<feature type="compositionally biased region" description="Polar residues" evidence="5">
    <location>
        <begin position="37"/>
        <end position="54"/>
    </location>
</feature>
<dbReference type="InterPro" id="IPR022043">
    <property type="entry name" value="CAF1A_DD"/>
</dbReference>
<keyword evidence="9" id="KW-1185">Reference proteome</keyword>
<feature type="domain" description="Chromatin assembly factor 1 subunit Cac1-like C-terminal" evidence="7">
    <location>
        <begin position="586"/>
        <end position="640"/>
    </location>
</feature>
<evidence type="ECO:0008006" key="10">
    <source>
        <dbReference type="Google" id="ProtNLM"/>
    </source>
</evidence>
<gene>
    <name evidence="8" type="ORF">B0A49_09975</name>
</gene>
<sequence length="644" mass="71229">MTDILPSHPVPNPRKRLSPDADTSNDPPCTAPAPAERTNTSNSPSEPAQITDGTAPTDRTVHEVTRPSSPTPSSSGSALTEPPRSLQSGPPGATPTKCAPPAKRRKLTTQEKQAKEKEKADYKAKRDDEKRIRDEERRRKNEEKEAKVREKELEKQRKEEERVKKERSQLKLGAFFAKPQQSSKGPESPSASHDTGWRKSLSLEPGEATVEVTLRPTSPQKRDPANPQSDYERTFLSFALPSYTTVAPYDSLVRSTEKVEAVQLEIDSLLSGRVEREEDAIPGGPEVPTLRYHFLSDKNTTRGVWEPAVKDIISQLSGSPQNPIDLTDSKSILSQQRPIDLLRAVTVRQLQFAEDVRPPYFGTYTKIRSMRDLSRASRNPFRRIRPDTDYDYDSEAEWEEPEEGEDLDSEGEEDAESVGSADDMEGFLDDEEATDGLKSKKRLTGGDLEPISSGLCWEDFSGKSIQAQDRSAESLIDFEELRMGYLVDVSRTSIDPMSTSYWEKDFATAAKTNQAPIAGMPPAVSPYGLMLPPRPPLHARPNGSNDLNIIGAAKGMKGPITSIAAVSATAKTVKAPQKRVMAAEDLSEFKEAIQGSNLQKGELLRALKLRFPKTSQAVLKDTLGTYAARIGVKEADKRWVFVDS</sequence>